<dbReference type="Gene3D" id="3.20.20.70">
    <property type="entry name" value="Aldolase class I"/>
    <property type="match status" value="1"/>
</dbReference>
<evidence type="ECO:0000256" key="5">
    <source>
        <dbReference type="ARBA" id="ARBA00023014"/>
    </source>
</evidence>
<dbReference type="Gene3D" id="1.25.40.10">
    <property type="entry name" value="Tetratricopeptide repeat domain"/>
    <property type="match status" value="1"/>
</dbReference>
<proteinExistence type="predicted"/>
<dbReference type="SFLD" id="SFLDG01386">
    <property type="entry name" value="main_SPASM_domain-containing"/>
    <property type="match status" value="1"/>
</dbReference>
<dbReference type="InterPro" id="IPR007197">
    <property type="entry name" value="rSAM"/>
</dbReference>
<accession>A0AA46U9R0</accession>
<dbReference type="PANTHER" id="PTHR11228:SF7">
    <property type="entry name" value="PQQA PEPTIDE CYCLASE"/>
    <property type="match status" value="1"/>
</dbReference>
<dbReference type="SMART" id="SM00729">
    <property type="entry name" value="Elp3"/>
    <property type="match status" value="1"/>
</dbReference>
<dbReference type="AlphaFoldDB" id="A0AA46U9R0"/>
<evidence type="ECO:0000256" key="1">
    <source>
        <dbReference type="ARBA" id="ARBA00001966"/>
    </source>
</evidence>
<dbReference type="SUPFAM" id="SSF48452">
    <property type="entry name" value="TPR-like"/>
    <property type="match status" value="1"/>
</dbReference>
<dbReference type="Pfam" id="PF04055">
    <property type="entry name" value="Radical_SAM"/>
    <property type="match status" value="1"/>
</dbReference>
<keyword evidence="5" id="KW-0411">Iron-sulfur</keyword>
<dbReference type="PROSITE" id="PS51918">
    <property type="entry name" value="RADICAL_SAM"/>
    <property type="match status" value="1"/>
</dbReference>
<dbReference type="Proteomes" id="UP001156216">
    <property type="component" value="Chromosome"/>
</dbReference>
<gene>
    <name evidence="7" type="ORF">KQP59_21590</name>
</gene>
<dbReference type="GO" id="GO:0003824">
    <property type="term" value="F:catalytic activity"/>
    <property type="evidence" value="ECO:0007669"/>
    <property type="project" value="InterPro"/>
</dbReference>
<dbReference type="Pfam" id="PF13186">
    <property type="entry name" value="SPASM"/>
    <property type="match status" value="1"/>
</dbReference>
<evidence type="ECO:0000259" key="6">
    <source>
        <dbReference type="PROSITE" id="PS51918"/>
    </source>
</evidence>
<dbReference type="InterPro" id="IPR006638">
    <property type="entry name" value="Elp3/MiaA/NifB-like_rSAM"/>
</dbReference>
<dbReference type="PANTHER" id="PTHR11228">
    <property type="entry name" value="RADICAL SAM DOMAIN PROTEIN"/>
    <property type="match status" value="1"/>
</dbReference>
<dbReference type="GO" id="GO:0046872">
    <property type="term" value="F:metal ion binding"/>
    <property type="evidence" value="ECO:0007669"/>
    <property type="project" value="UniProtKB-KW"/>
</dbReference>
<dbReference type="SUPFAM" id="SSF102114">
    <property type="entry name" value="Radical SAM enzymes"/>
    <property type="match status" value="1"/>
</dbReference>
<dbReference type="InterPro" id="IPR011990">
    <property type="entry name" value="TPR-like_helical_dom_sf"/>
</dbReference>
<dbReference type="GO" id="GO:0051536">
    <property type="term" value="F:iron-sulfur cluster binding"/>
    <property type="evidence" value="ECO:0007669"/>
    <property type="project" value="UniProtKB-KW"/>
</dbReference>
<evidence type="ECO:0000256" key="3">
    <source>
        <dbReference type="ARBA" id="ARBA00022723"/>
    </source>
</evidence>
<evidence type="ECO:0000256" key="4">
    <source>
        <dbReference type="ARBA" id="ARBA00023004"/>
    </source>
</evidence>
<keyword evidence="2" id="KW-0949">S-adenosyl-L-methionine</keyword>
<dbReference type="NCBIfam" id="TIGR04085">
    <property type="entry name" value="rSAM_more_4Fe4S"/>
    <property type="match status" value="1"/>
</dbReference>
<feature type="domain" description="Radical SAM core" evidence="6">
    <location>
        <begin position="5"/>
        <end position="220"/>
    </location>
</feature>
<dbReference type="EMBL" id="CP083681">
    <property type="protein sequence ID" value="UYU70841.1"/>
    <property type="molecule type" value="Genomic_DNA"/>
</dbReference>
<protein>
    <submittedName>
        <fullName evidence="7">Radical SAM protein</fullName>
    </submittedName>
</protein>
<comment type="cofactor">
    <cofactor evidence="1">
        <name>[4Fe-4S] cluster</name>
        <dbReference type="ChEBI" id="CHEBI:49883"/>
    </cofactor>
</comment>
<keyword evidence="4" id="KW-0408">Iron</keyword>
<keyword evidence="3" id="KW-0479">Metal-binding</keyword>
<name>A0AA46U9R0_BACT4</name>
<reference evidence="7" key="1">
    <citation type="submission" date="2021-06" db="EMBL/GenBank/DDBJ databases">
        <title>Interrogation of the integrated mobile genetic elements in gut-associated Bacteroides with a consensus prediction approach.</title>
        <authorList>
            <person name="Campbell D.E."/>
            <person name="Leigh J.R."/>
            <person name="Kim T."/>
            <person name="England W."/>
            <person name="Whitaker R.J."/>
            <person name="Degnan P.H."/>
        </authorList>
    </citation>
    <scope>NUCLEOTIDE SEQUENCE</scope>
    <source>
        <strain evidence="7">VPI-BTDOT2</strain>
    </source>
</reference>
<dbReference type="SFLD" id="SFLDG01067">
    <property type="entry name" value="SPASM/twitch_domain_containing"/>
    <property type="match status" value="1"/>
</dbReference>
<dbReference type="SFLD" id="SFLDS00029">
    <property type="entry name" value="Radical_SAM"/>
    <property type="match status" value="1"/>
</dbReference>
<dbReference type="InterPro" id="IPR023885">
    <property type="entry name" value="4Fe4S-binding_SPASM_dom"/>
</dbReference>
<dbReference type="InterPro" id="IPR013785">
    <property type="entry name" value="Aldolase_TIM"/>
</dbReference>
<evidence type="ECO:0000313" key="7">
    <source>
        <dbReference type="EMBL" id="UYU70841.1"/>
    </source>
</evidence>
<evidence type="ECO:0000313" key="8">
    <source>
        <dbReference type="Proteomes" id="UP001156216"/>
    </source>
</evidence>
<dbReference type="RefSeq" id="WP_132062896.1">
    <property type="nucleotide sequence ID" value="NZ_CP072242.1"/>
</dbReference>
<organism evidence="7 8">
    <name type="scientific">Bacteroides thetaiotaomicron</name>
    <dbReference type="NCBI Taxonomy" id="818"/>
    <lineage>
        <taxon>Bacteria</taxon>
        <taxon>Pseudomonadati</taxon>
        <taxon>Bacteroidota</taxon>
        <taxon>Bacteroidia</taxon>
        <taxon>Bacteroidales</taxon>
        <taxon>Bacteroidaceae</taxon>
        <taxon>Bacteroides</taxon>
    </lineage>
</organism>
<evidence type="ECO:0000256" key="2">
    <source>
        <dbReference type="ARBA" id="ARBA00022691"/>
    </source>
</evidence>
<dbReference type="InterPro" id="IPR050377">
    <property type="entry name" value="Radical_SAM_PqqE_MftC-like"/>
</dbReference>
<sequence length="479" mass="53919">MKNEQYQPVTAVWEVTMGCNMRCKHCGSSCAEALPDELTTEEALDVINQLSSIGLRWITLSGGEPLTRRDLWLLVSHLAEKEIAVNVITNGWLLSAMARPLCLSGVSTVAVSLDGPRKIHDDIRIRGSYERSEAGIREVKHYGKSAGVVTTVTRQNLPYLQELREDLIRMGVDSWQVQIGLPMGNLKERPEWLITPSEVDDIIDFCYDTMKDGRIRIYPADCIGYFNKQEQEVRRVSYQTTNTEWDGCNAGIRGFGILQNGDVLGCTSIRSREFIEGNLRERSLSDIWNDPKSFSWRRTMTKKQLSGFCGHCVYGSKCLGGCANTRLTMEGSIYGENKYCSYHHHIGNLEAGIALRTDIDRMFTDAGGCLSQEDYQQASLLCKRITDLDNRHAEAYKLRGYVDFMCGNYTDSELANRRAMELLPEDAYPVKGLALALHKQGGQEDTVLSLLDRALTLSTPSDTDLQHDIDIIKRDLGYR</sequence>
<dbReference type="CDD" id="cd01335">
    <property type="entry name" value="Radical_SAM"/>
    <property type="match status" value="1"/>
</dbReference>
<dbReference type="InterPro" id="IPR058240">
    <property type="entry name" value="rSAM_sf"/>
</dbReference>